<evidence type="ECO:0000256" key="1">
    <source>
        <dbReference type="SAM" id="MobiDB-lite"/>
    </source>
</evidence>
<gene>
    <name evidence="2" type="ORF">TWF696_000917</name>
</gene>
<dbReference type="AlphaFoldDB" id="A0AAV9VF26"/>
<protein>
    <submittedName>
        <fullName evidence="2">Uncharacterized protein</fullName>
    </submittedName>
</protein>
<comment type="caution">
    <text evidence="2">The sequence shown here is derived from an EMBL/GenBank/DDBJ whole genome shotgun (WGS) entry which is preliminary data.</text>
</comment>
<evidence type="ECO:0000313" key="3">
    <source>
        <dbReference type="Proteomes" id="UP001375240"/>
    </source>
</evidence>
<organism evidence="2 3">
    <name type="scientific">Orbilia brochopaga</name>
    <dbReference type="NCBI Taxonomy" id="3140254"/>
    <lineage>
        <taxon>Eukaryota</taxon>
        <taxon>Fungi</taxon>
        <taxon>Dikarya</taxon>
        <taxon>Ascomycota</taxon>
        <taxon>Pezizomycotina</taxon>
        <taxon>Orbiliomycetes</taxon>
        <taxon>Orbiliales</taxon>
        <taxon>Orbiliaceae</taxon>
        <taxon>Orbilia</taxon>
    </lineage>
</organism>
<name>A0AAV9VF26_9PEZI</name>
<dbReference type="NCBIfam" id="TIGR03833">
    <property type="entry name" value="YwbE family protein"/>
    <property type="match status" value="1"/>
</dbReference>
<feature type="compositionally biased region" description="Basic and acidic residues" evidence="1">
    <location>
        <begin position="129"/>
        <end position="144"/>
    </location>
</feature>
<dbReference type="Pfam" id="PF09962">
    <property type="entry name" value="DUF2196"/>
    <property type="match status" value="1"/>
</dbReference>
<dbReference type="PANTHER" id="PTHR40069:SF1">
    <property type="entry name" value="YWBE PROTEIN"/>
    <property type="match status" value="1"/>
</dbReference>
<dbReference type="InterPro" id="IPR019240">
    <property type="entry name" value="DUF2196"/>
</dbReference>
<feature type="region of interest" description="Disordered" evidence="1">
    <location>
        <begin position="62"/>
        <end position="201"/>
    </location>
</feature>
<dbReference type="Proteomes" id="UP001375240">
    <property type="component" value="Unassembled WGS sequence"/>
</dbReference>
<accession>A0AAV9VF26</accession>
<keyword evidence="3" id="KW-1185">Reference proteome</keyword>
<dbReference type="PANTHER" id="PTHR40069">
    <property type="entry name" value="YWBE PROTEIN"/>
    <property type="match status" value="1"/>
</dbReference>
<proteinExistence type="predicted"/>
<feature type="compositionally biased region" description="Gly residues" evidence="1">
    <location>
        <begin position="103"/>
        <end position="127"/>
    </location>
</feature>
<feature type="compositionally biased region" description="Polar residues" evidence="1">
    <location>
        <begin position="70"/>
        <end position="93"/>
    </location>
</feature>
<reference evidence="2 3" key="1">
    <citation type="submission" date="2019-10" db="EMBL/GenBank/DDBJ databases">
        <authorList>
            <person name="Palmer J.M."/>
        </authorList>
    </citation>
    <scope>NUCLEOTIDE SEQUENCE [LARGE SCALE GENOMIC DNA]</scope>
    <source>
        <strain evidence="2 3">TWF696</strain>
    </source>
</reference>
<dbReference type="EMBL" id="JAVHNQ010000001">
    <property type="protein sequence ID" value="KAK6359779.1"/>
    <property type="molecule type" value="Genomic_DNA"/>
</dbReference>
<evidence type="ECO:0000313" key="2">
    <source>
        <dbReference type="EMBL" id="KAK6359779.1"/>
    </source>
</evidence>
<sequence>MAVPPHAALSPNTPVAVVLKEDQPTGRRVRGVVSQVLTKGDHHRGVKVRLTDGRVGRVQQIFPDTDAAPTGSNEAAVSAPNGTDNRTSDSFATSPDRERWRGGRGNGGRGNGGRGRGGRGGRGGSGSWRGRESAPRNGDGEEQRGNAYDLTAFIKEGRPWGRGRRQQPQQQQQQQEQAGSSRSSASSVEGTGSPSVLCPVCGEFEGDEQAVQHHVESHFS</sequence>
<feature type="compositionally biased region" description="Low complexity" evidence="1">
    <location>
        <begin position="166"/>
        <end position="195"/>
    </location>
</feature>